<dbReference type="EMBL" id="FPHE01000089">
    <property type="protein sequence ID" value="SFV59210.1"/>
    <property type="molecule type" value="Genomic_DNA"/>
</dbReference>
<name>A0A1W1C047_9ZZZZ</name>
<keyword evidence="3" id="KW-0238">DNA-binding</keyword>
<dbReference type="GO" id="GO:0007059">
    <property type="term" value="P:chromosome segregation"/>
    <property type="evidence" value="ECO:0007669"/>
    <property type="project" value="UniProtKB-KW"/>
</dbReference>
<dbReference type="SMART" id="SM00470">
    <property type="entry name" value="ParB"/>
    <property type="match status" value="1"/>
</dbReference>
<dbReference type="Gene3D" id="1.10.10.2830">
    <property type="match status" value="1"/>
</dbReference>
<dbReference type="FunFam" id="1.10.10.2830:FF:000001">
    <property type="entry name" value="Chromosome partitioning protein ParB"/>
    <property type="match status" value="1"/>
</dbReference>
<comment type="similarity">
    <text evidence="1">Belongs to the ParB family.</text>
</comment>
<dbReference type="NCBIfam" id="TIGR00180">
    <property type="entry name" value="parB_part"/>
    <property type="match status" value="1"/>
</dbReference>
<dbReference type="Gene3D" id="3.90.1530.30">
    <property type="match status" value="1"/>
</dbReference>
<dbReference type="GO" id="GO:0045881">
    <property type="term" value="P:positive regulation of sporulation resulting in formation of a cellular spore"/>
    <property type="evidence" value="ECO:0007669"/>
    <property type="project" value="TreeGrafter"/>
</dbReference>
<dbReference type="PANTHER" id="PTHR33375">
    <property type="entry name" value="CHROMOSOME-PARTITIONING PROTEIN PARB-RELATED"/>
    <property type="match status" value="1"/>
</dbReference>
<reference evidence="5" key="1">
    <citation type="submission" date="2016-10" db="EMBL/GenBank/DDBJ databases">
        <authorList>
            <person name="de Groot N.N."/>
        </authorList>
    </citation>
    <scope>NUCLEOTIDE SEQUENCE</scope>
</reference>
<dbReference type="InterPro" id="IPR050336">
    <property type="entry name" value="Chromosome_partition/occlusion"/>
</dbReference>
<dbReference type="FunFam" id="3.90.1530.30:FF:000001">
    <property type="entry name" value="Chromosome partitioning protein ParB"/>
    <property type="match status" value="1"/>
</dbReference>
<keyword evidence="2" id="KW-0159">Chromosome partition</keyword>
<feature type="domain" description="ParB-like N-terminal" evidence="4">
    <location>
        <begin position="33"/>
        <end position="125"/>
    </location>
</feature>
<evidence type="ECO:0000256" key="3">
    <source>
        <dbReference type="ARBA" id="ARBA00023125"/>
    </source>
</evidence>
<gene>
    <name evidence="5" type="ORF">MNB_SV-12-1864</name>
</gene>
<proteinExistence type="inferred from homology"/>
<dbReference type="AlphaFoldDB" id="A0A1W1C047"/>
<dbReference type="InterPro" id="IPR003115">
    <property type="entry name" value="ParB_N"/>
</dbReference>
<evidence type="ECO:0000259" key="4">
    <source>
        <dbReference type="SMART" id="SM00470"/>
    </source>
</evidence>
<dbReference type="InterPro" id="IPR036086">
    <property type="entry name" value="ParB/Sulfiredoxin_sf"/>
</dbReference>
<dbReference type="CDD" id="cd16393">
    <property type="entry name" value="SPO0J_N"/>
    <property type="match status" value="1"/>
</dbReference>
<dbReference type="PANTHER" id="PTHR33375:SF1">
    <property type="entry name" value="CHROMOSOME-PARTITIONING PROTEIN PARB-RELATED"/>
    <property type="match status" value="1"/>
</dbReference>
<dbReference type="SUPFAM" id="SSF110849">
    <property type="entry name" value="ParB/Sulfiredoxin"/>
    <property type="match status" value="1"/>
</dbReference>
<protein>
    <submittedName>
        <fullName evidence="5">Chromosome (Plasmid) partitioning protein ParB</fullName>
    </submittedName>
</protein>
<evidence type="ECO:0000256" key="2">
    <source>
        <dbReference type="ARBA" id="ARBA00022829"/>
    </source>
</evidence>
<evidence type="ECO:0000256" key="1">
    <source>
        <dbReference type="ARBA" id="ARBA00006295"/>
    </source>
</evidence>
<accession>A0A1W1C047</accession>
<dbReference type="Pfam" id="PF02195">
    <property type="entry name" value="ParB_N"/>
    <property type="match status" value="1"/>
</dbReference>
<dbReference type="GO" id="GO:0003677">
    <property type="term" value="F:DNA binding"/>
    <property type="evidence" value="ECO:0007669"/>
    <property type="project" value="UniProtKB-KW"/>
</dbReference>
<dbReference type="Pfam" id="PF17762">
    <property type="entry name" value="HTH_ParB"/>
    <property type="match status" value="1"/>
</dbReference>
<dbReference type="InterPro" id="IPR041468">
    <property type="entry name" value="HTH_ParB/Spo0J"/>
</dbReference>
<dbReference type="GO" id="GO:0005694">
    <property type="term" value="C:chromosome"/>
    <property type="evidence" value="ECO:0007669"/>
    <property type="project" value="TreeGrafter"/>
</dbReference>
<evidence type="ECO:0000313" key="5">
    <source>
        <dbReference type="EMBL" id="SFV59210.1"/>
    </source>
</evidence>
<dbReference type="InterPro" id="IPR004437">
    <property type="entry name" value="ParB/RepB/Spo0J"/>
</dbReference>
<sequence>MALGRGLGAILDEVGQAYSNEIGLEENFREYIREINLKDITPNPYQPRKEFDKESLYELSKSIERHGLLQPIVVIDKGDDAYLLVAGERRLRAHKLAGLESIKAIVADVEIDEAKLRELALIENIQRKNLNAIELAHSYDELIKIYEITHDKLSEIVNKSRSQITNTLRLLSLSTYVHRKLIEGHISQGHAKVLVGFTESEQKIIVDTIIGQKLSVREAELMAKSRKSKSDKEKSSMIKRANFITNHRELISKKLPFSHKLKNNTIEIKFKNEKEVKAFLSMLN</sequence>
<organism evidence="5">
    <name type="scientific">hydrothermal vent metagenome</name>
    <dbReference type="NCBI Taxonomy" id="652676"/>
    <lineage>
        <taxon>unclassified sequences</taxon>
        <taxon>metagenomes</taxon>
        <taxon>ecological metagenomes</taxon>
    </lineage>
</organism>